<dbReference type="Gene3D" id="1.10.10.10">
    <property type="entry name" value="Winged helix-like DNA-binding domain superfamily/Winged helix DNA-binding domain"/>
    <property type="match status" value="1"/>
</dbReference>
<dbReference type="Proteomes" id="UP001592530">
    <property type="component" value="Unassembled WGS sequence"/>
</dbReference>
<feature type="compositionally biased region" description="Pro residues" evidence="1">
    <location>
        <begin position="103"/>
        <end position="112"/>
    </location>
</feature>
<feature type="domain" description="Winged helix DNA-binding" evidence="2">
    <location>
        <begin position="17"/>
        <end position="95"/>
    </location>
</feature>
<gene>
    <name evidence="3" type="ORF">ACEZDB_23385</name>
</gene>
<feature type="region of interest" description="Disordered" evidence="1">
    <location>
        <begin position="96"/>
        <end position="124"/>
    </location>
</feature>
<dbReference type="InterPro" id="IPR036390">
    <property type="entry name" value="WH_DNA-bd_sf"/>
</dbReference>
<dbReference type="InterPro" id="IPR027395">
    <property type="entry name" value="WH_DNA-bd_dom"/>
</dbReference>
<reference evidence="3 4" key="1">
    <citation type="submission" date="2024-09" db="EMBL/GenBank/DDBJ databases">
        <authorList>
            <person name="Lee S.D."/>
        </authorList>
    </citation>
    <scope>NUCLEOTIDE SEQUENCE [LARGE SCALE GENOMIC DNA]</scope>
    <source>
        <strain evidence="3 4">N1-3</strain>
    </source>
</reference>
<dbReference type="PANTHER" id="PTHR37318:SF1">
    <property type="entry name" value="BSL7504 PROTEIN"/>
    <property type="match status" value="1"/>
</dbReference>
<dbReference type="InterPro" id="IPR011991">
    <property type="entry name" value="ArsR-like_HTH"/>
</dbReference>
<evidence type="ECO:0000313" key="4">
    <source>
        <dbReference type="Proteomes" id="UP001592530"/>
    </source>
</evidence>
<dbReference type="InterPro" id="IPR036388">
    <property type="entry name" value="WH-like_DNA-bd_sf"/>
</dbReference>
<dbReference type="CDD" id="cd00090">
    <property type="entry name" value="HTH_ARSR"/>
    <property type="match status" value="1"/>
</dbReference>
<dbReference type="RefSeq" id="WP_380555706.1">
    <property type="nucleotide sequence ID" value="NZ_JBHEZY010000010.1"/>
</dbReference>
<name>A0ABV6X5K9_9ACTN</name>
<dbReference type="EMBL" id="JBHEZY010000010">
    <property type="protein sequence ID" value="MFC1433594.1"/>
    <property type="molecule type" value="Genomic_DNA"/>
</dbReference>
<evidence type="ECO:0000313" key="3">
    <source>
        <dbReference type="EMBL" id="MFC1433594.1"/>
    </source>
</evidence>
<dbReference type="Pfam" id="PF13601">
    <property type="entry name" value="HTH_34"/>
    <property type="match status" value="1"/>
</dbReference>
<comment type="caution">
    <text evidence="3">The sequence shown here is derived from an EMBL/GenBank/DDBJ whole genome shotgun (WGS) entry which is preliminary data.</text>
</comment>
<evidence type="ECO:0000259" key="2">
    <source>
        <dbReference type="Pfam" id="PF13601"/>
    </source>
</evidence>
<proteinExistence type="predicted"/>
<accession>A0ABV6X5K9</accession>
<organism evidence="3 4">
    <name type="scientific">Streptacidiphilus alkalitolerans</name>
    <dbReference type="NCBI Taxonomy" id="3342712"/>
    <lineage>
        <taxon>Bacteria</taxon>
        <taxon>Bacillati</taxon>
        <taxon>Actinomycetota</taxon>
        <taxon>Actinomycetes</taxon>
        <taxon>Kitasatosporales</taxon>
        <taxon>Streptomycetaceae</taxon>
        <taxon>Streptacidiphilus</taxon>
    </lineage>
</organism>
<feature type="compositionally biased region" description="Low complexity" evidence="1">
    <location>
        <begin position="113"/>
        <end position="124"/>
    </location>
</feature>
<protein>
    <submittedName>
        <fullName evidence="3">Winged helix-turn-helix domain-containing protein</fullName>
    </submittedName>
</protein>
<sequence>MSHPTSGLVETVHQRARLGILAVLHETPRAEFGFLREVLDLTAGNLSRHVQVLEEAGLVTVDKGYEGRRARTWIRITKAGRNALAEEIGNLKELIRRVESPTPATPPTPPTGATPAAGQPGAER</sequence>
<evidence type="ECO:0000256" key="1">
    <source>
        <dbReference type="SAM" id="MobiDB-lite"/>
    </source>
</evidence>
<dbReference type="SUPFAM" id="SSF46785">
    <property type="entry name" value="Winged helix' DNA-binding domain"/>
    <property type="match status" value="1"/>
</dbReference>
<dbReference type="PANTHER" id="PTHR37318">
    <property type="entry name" value="BSL7504 PROTEIN"/>
    <property type="match status" value="1"/>
</dbReference>